<feature type="non-terminal residue" evidence="7">
    <location>
        <position position="310"/>
    </location>
</feature>
<dbReference type="Gene3D" id="3.40.50.1820">
    <property type="entry name" value="alpha/beta hydrolase"/>
    <property type="match status" value="1"/>
</dbReference>
<evidence type="ECO:0000256" key="3">
    <source>
        <dbReference type="ARBA" id="ARBA00022525"/>
    </source>
</evidence>
<dbReference type="InterPro" id="IPR000734">
    <property type="entry name" value="TAG_lipase"/>
</dbReference>
<dbReference type="STRING" id="104452.A0A0L7L1G4"/>
<gene>
    <name evidence="7" type="ORF">OBRU01_17328</name>
</gene>
<proteinExistence type="inferred from homology"/>
<comment type="subcellular location">
    <subcellularLocation>
        <location evidence="1">Secreted</location>
    </subcellularLocation>
</comment>
<feature type="compositionally biased region" description="Polar residues" evidence="5">
    <location>
        <begin position="1"/>
        <end position="11"/>
    </location>
</feature>
<keyword evidence="3" id="KW-0964">Secreted</keyword>
<evidence type="ECO:0000256" key="5">
    <source>
        <dbReference type="SAM" id="MobiDB-lite"/>
    </source>
</evidence>
<feature type="domain" description="Lipase" evidence="6">
    <location>
        <begin position="116"/>
        <end position="291"/>
    </location>
</feature>
<dbReference type="Pfam" id="PF00151">
    <property type="entry name" value="Lipase"/>
    <property type="match status" value="1"/>
</dbReference>
<dbReference type="PANTHER" id="PTHR11610:SF173">
    <property type="entry name" value="LIPASE DOMAIN-CONTAINING PROTEIN-RELATED"/>
    <property type="match status" value="1"/>
</dbReference>
<evidence type="ECO:0000313" key="8">
    <source>
        <dbReference type="Proteomes" id="UP000037510"/>
    </source>
</evidence>
<comment type="similarity">
    <text evidence="2 4">Belongs to the AB hydrolase superfamily. Lipase family.</text>
</comment>
<dbReference type="AlphaFoldDB" id="A0A0L7L1G4"/>
<dbReference type="EMBL" id="JTDY01003560">
    <property type="protein sequence ID" value="KOB69343.1"/>
    <property type="molecule type" value="Genomic_DNA"/>
</dbReference>
<dbReference type="GO" id="GO:0017171">
    <property type="term" value="F:serine hydrolase activity"/>
    <property type="evidence" value="ECO:0007669"/>
    <property type="project" value="TreeGrafter"/>
</dbReference>
<accession>A0A0L7L1G4</accession>
<comment type="caution">
    <text evidence="7">The sequence shown here is derived from an EMBL/GenBank/DDBJ whole genome shotgun (WGS) entry which is preliminary data.</text>
</comment>
<reference evidence="7 8" key="1">
    <citation type="journal article" date="2015" name="Genome Biol. Evol.">
        <title>The genome of winter moth (Operophtera brumata) provides a genomic perspective on sexual dimorphism and phenology.</title>
        <authorList>
            <person name="Derks M.F."/>
            <person name="Smit S."/>
            <person name="Salis L."/>
            <person name="Schijlen E."/>
            <person name="Bossers A."/>
            <person name="Mateman C."/>
            <person name="Pijl A.S."/>
            <person name="de Ridder D."/>
            <person name="Groenen M.A."/>
            <person name="Visser M.E."/>
            <person name="Megens H.J."/>
        </authorList>
    </citation>
    <scope>NUCLEOTIDE SEQUENCE [LARGE SCALE GENOMIC DNA]</scope>
    <source>
        <strain evidence="7">WM2013NL</strain>
        <tissue evidence="7">Head and thorax</tissue>
    </source>
</reference>
<evidence type="ECO:0000259" key="6">
    <source>
        <dbReference type="Pfam" id="PF00151"/>
    </source>
</evidence>
<sequence length="310" mass="34697">MASGPSEWTSTADEDAEFHKPSLGSTKPADIPKSQLKYLAFVVQGNGRSRVKYTYWNARNMAKDPRINFKRKTLLLAVGYLDGPYFPIANMMANEYEAKGYNVILVDNQRFNTLTESGLDPRLLELVGFSLGGQTVSYIARNFQQMTGRNISSIVSLEPSGPCFRTLGATDRLDASNADFVQVIHTNIDGFGMATPMGHVDIYVNGGEFQPSELDLYPCTSTCSHFRVLTLWLAALRNPKKFLAIRCENLQQARDANCYKNNPQVLNEMGLGTNRSRQGIFYLATGKGYPYYLGSKGLREDFAYWRIISD</sequence>
<dbReference type="GO" id="GO:0016298">
    <property type="term" value="F:lipase activity"/>
    <property type="evidence" value="ECO:0007669"/>
    <property type="project" value="InterPro"/>
</dbReference>
<dbReference type="Proteomes" id="UP000037510">
    <property type="component" value="Unassembled WGS sequence"/>
</dbReference>
<dbReference type="InterPro" id="IPR029058">
    <property type="entry name" value="AB_hydrolase_fold"/>
</dbReference>
<name>A0A0L7L1G4_OPEBR</name>
<evidence type="ECO:0000256" key="1">
    <source>
        <dbReference type="ARBA" id="ARBA00004613"/>
    </source>
</evidence>
<keyword evidence="8" id="KW-1185">Reference proteome</keyword>
<organism evidence="7 8">
    <name type="scientific">Operophtera brumata</name>
    <name type="common">Winter moth</name>
    <name type="synonym">Phalaena brumata</name>
    <dbReference type="NCBI Taxonomy" id="104452"/>
    <lineage>
        <taxon>Eukaryota</taxon>
        <taxon>Metazoa</taxon>
        <taxon>Ecdysozoa</taxon>
        <taxon>Arthropoda</taxon>
        <taxon>Hexapoda</taxon>
        <taxon>Insecta</taxon>
        <taxon>Pterygota</taxon>
        <taxon>Neoptera</taxon>
        <taxon>Endopterygota</taxon>
        <taxon>Lepidoptera</taxon>
        <taxon>Glossata</taxon>
        <taxon>Ditrysia</taxon>
        <taxon>Geometroidea</taxon>
        <taxon>Geometridae</taxon>
        <taxon>Larentiinae</taxon>
        <taxon>Operophtera</taxon>
    </lineage>
</organism>
<evidence type="ECO:0000256" key="4">
    <source>
        <dbReference type="RuleBase" id="RU004262"/>
    </source>
</evidence>
<feature type="region of interest" description="Disordered" evidence="5">
    <location>
        <begin position="1"/>
        <end position="28"/>
    </location>
</feature>
<dbReference type="GO" id="GO:0016042">
    <property type="term" value="P:lipid catabolic process"/>
    <property type="evidence" value="ECO:0007669"/>
    <property type="project" value="TreeGrafter"/>
</dbReference>
<evidence type="ECO:0000313" key="7">
    <source>
        <dbReference type="EMBL" id="KOB69343.1"/>
    </source>
</evidence>
<evidence type="ECO:0000256" key="2">
    <source>
        <dbReference type="ARBA" id="ARBA00010701"/>
    </source>
</evidence>
<protein>
    <recommendedName>
        <fullName evidence="6">Lipase domain-containing protein</fullName>
    </recommendedName>
</protein>
<dbReference type="GO" id="GO:0005615">
    <property type="term" value="C:extracellular space"/>
    <property type="evidence" value="ECO:0007669"/>
    <property type="project" value="TreeGrafter"/>
</dbReference>
<dbReference type="SUPFAM" id="SSF53474">
    <property type="entry name" value="alpha/beta-Hydrolases"/>
    <property type="match status" value="1"/>
</dbReference>
<dbReference type="PANTHER" id="PTHR11610">
    <property type="entry name" value="LIPASE"/>
    <property type="match status" value="1"/>
</dbReference>
<dbReference type="InterPro" id="IPR013818">
    <property type="entry name" value="Lipase"/>
</dbReference>